<dbReference type="InterPro" id="IPR053737">
    <property type="entry name" value="Type_II_TA_Toxin"/>
</dbReference>
<protein>
    <submittedName>
        <fullName evidence="2">Predicted death-on-curing family protein</fullName>
    </submittedName>
</protein>
<feature type="domain" description="Fido" evidence="1">
    <location>
        <begin position="201"/>
        <end position="329"/>
    </location>
</feature>
<dbReference type="PANTHER" id="PTHR35810">
    <property type="entry name" value="CYTOPLASMIC PROTEIN-RELATED"/>
    <property type="match status" value="1"/>
</dbReference>
<sequence length="342" mass="38282">MKNISNILIYQTTDGNVKIDVKLDDETVWLTQEQMARLFGKARTTITGHIGNIFKEGELMEPMVCRDFRHTTQHGAIADKTQSQSVRYYNLDVIISVGYRVKSIQGTQFRIWATQRLKDYLVQGYAINRQRFVQNAAELQQALALIQKTAHSPALATDMGRGLVDIMGRYTQTFLWLQQYDEGLLDTPKGQAGGNLTPHENAMASLVELKKQLMDRGEASDLFARPSRADSLAGIFGNLDQSAFGEPAYPTIESKAAHLLYFVVKNHPFIDGNKRSGAFLFVDFLHRNDRLLNPDGQPVINETGLAALTLLVAESAPNQKETLIKLTMNLLCEPGHREDSNV</sequence>
<dbReference type="RefSeq" id="WP_015902851.1">
    <property type="nucleotide sequence ID" value="NC_012108.1"/>
</dbReference>
<dbReference type="eggNOG" id="COG3943">
    <property type="taxonomic scope" value="Bacteria"/>
</dbReference>
<dbReference type="OrthoDB" id="9802752at2"/>
<dbReference type="AlphaFoldDB" id="C0QKI6"/>
<accession>C0QKI6</accession>
<dbReference type="Proteomes" id="UP000000442">
    <property type="component" value="Chromosome"/>
</dbReference>
<dbReference type="InterPro" id="IPR003812">
    <property type="entry name" value="Fido"/>
</dbReference>
<dbReference type="PANTHER" id="PTHR35810:SF1">
    <property type="entry name" value="CYTOPLASMIC PROTEIN"/>
    <property type="match status" value="1"/>
</dbReference>
<evidence type="ECO:0000313" key="3">
    <source>
        <dbReference type="Proteomes" id="UP000000442"/>
    </source>
</evidence>
<reference evidence="2 3" key="1">
    <citation type="journal article" date="2009" name="Environ. Microbiol.">
        <title>Genome sequence of Desulfobacterium autotrophicum HRM2, a marine sulfate reducer oxidizing organic carbon completely to carbon dioxide.</title>
        <authorList>
            <person name="Strittmatter A.W."/>
            <person name="Liesegang H."/>
            <person name="Rabus R."/>
            <person name="Decker I."/>
            <person name="Amann J."/>
            <person name="Andres S."/>
            <person name="Henne A."/>
            <person name="Fricke W.F."/>
            <person name="Martinez-Arias R."/>
            <person name="Bartels D."/>
            <person name="Goesmann A."/>
            <person name="Krause L."/>
            <person name="Puehler A."/>
            <person name="Klenk H.P."/>
            <person name="Richter M."/>
            <person name="Schuler M."/>
            <person name="Gloeckner F.O."/>
            <person name="Meyerdierks A."/>
            <person name="Gottschalk G."/>
            <person name="Amann R."/>
        </authorList>
    </citation>
    <scope>NUCLEOTIDE SEQUENCE [LARGE SCALE GENOMIC DNA]</scope>
    <source>
        <strain evidence="3">ATCC 43914 / DSM 3382 / HRM2</strain>
    </source>
</reference>
<dbReference type="STRING" id="177437.HRM2_09450"/>
<evidence type="ECO:0000259" key="1">
    <source>
        <dbReference type="PROSITE" id="PS51459"/>
    </source>
</evidence>
<evidence type="ECO:0000313" key="2">
    <source>
        <dbReference type="EMBL" id="ACN14057.1"/>
    </source>
</evidence>
<name>C0QKI6_DESAH</name>
<dbReference type="InterPro" id="IPR036597">
    <property type="entry name" value="Fido-like_dom_sf"/>
</dbReference>
<dbReference type="HOGENOM" id="CLU_048266_1_0_7"/>
<dbReference type="Pfam" id="PF13310">
    <property type="entry name" value="Virulence_RhuM"/>
    <property type="match status" value="1"/>
</dbReference>
<dbReference type="PROSITE" id="PS51459">
    <property type="entry name" value="FIDO"/>
    <property type="match status" value="1"/>
</dbReference>
<keyword evidence="3" id="KW-1185">Reference proteome</keyword>
<gene>
    <name evidence="2" type="ordered locus">HRM2_09450</name>
</gene>
<dbReference type="KEGG" id="dat:HRM2_09450"/>
<proteinExistence type="predicted"/>
<dbReference type="InterPro" id="IPR011204">
    <property type="entry name" value="Virulence_RhuM-like"/>
</dbReference>
<dbReference type="Gene3D" id="1.20.120.1870">
    <property type="entry name" value="Fic/DOC protein, Fido domain"/>
    <property type="match status" value="1"/>
</dbReference>
<dbReference type="Pfam" id="PF02661">
    <property type="entry name" value="Fic"/>
    <property type="match status" value="1"/>
</dbReference>
<dbReference type="eggNOG" id="COG3654">
    <property type="taxonomic scope" value="Bacteria"/>
</dbReference>
<organism evidence="2 3">
    <name type="scientific">Desulforapulum autotrophicum (strain ATCC 43914 / DSM 3382 / VKM B-1955 / HRM2)</name>
    <name type="common">Desulfobacterium autotrophicum</name>
    <dbReference type="NCBI Taxonomy" id="177437"/>
    <lineage>
        <taxon>Bacteria</taxon>
        <taxon>Pseudomonadati</taxon>
        <taxon>Thermodesulfobacteriota</taxon>
        <taxon>Desulfobacteria</taxon>
        <taxon>Desulfobacterales</taxon>
        <taxon>Desulfobacteraceae</taxon>
        <taxon>Desulforapulum</taxon>
    </lineage>
</organism>
<dbReference type="SUPFAM" id="SSF140931">
    <property type="entry name" value="Fic-like"/>
    <property type="match status" value="1"/>
</dbReference>
<dbReference type="EMBL" id="CP001087">
    <property type="protein sequence ID" value="ACN14057.1"/>
    <property type="molecule type" value="Genomic_DNA"/>
</dbReference>